<proteinExistence type="predicted"/>
<accession>A0ABY6UYK2</accession>
<dbReference type="Pfam" id="PF06985">
    <property type="entry name" value="HET"/>
    <property type="match status" value="1"/>
</dbReference>
<feature type="domain" description="Heterokaryon incompatibility" evidence="2">
    <location>
        <begin position="343"/>
        <end position="482"/>
    </location>
</feature>
<dbReference type="InterPro" id="IPR010730">
    <property type="entry name" value="HET"/>
</dbReference>
<evidence type="ECO:0000256" key="1">
    <source>
        <dbReference type="SAM" id="MobiDB-lite"/>
    </source>
</evidence>
<reference evidence="3 4" key="1">
    <citation type="submission" date="2019-06" db="EMBL/GenBank/DDBJ databases">
        <authorList>
            <person name="Broberg M."/>
        </authorList>
    </citation>
    <scope>NUCLEOTIDE SEQUENCE [LARGE SCALE GENOMIC DNA]</scope>
</reference>
<evidence type="ECO:0000313" key="4">
    <source>
        <dbReference type="Proteomes" id="UP000766486"/>
    </source>
</evidence>
<dbReference type="PANTHER" id="PTHR33112:SF16">
    <property type="entry name" value="HETEROKARYON INCOMPATIBILITY DOMAIN-CONTAINING PROTEIN"/>
    <property type="match status" value="1"/>
</dbReference>
<sequence>MNSGSELGDLPPRSPSFHDTLCGYCRHIDLGPLLAGPKPSSISSSEPASAYEDKAAIFVGRFAPKNPLKFHSCSLCGLLVECANRTGATDRLSSVRCCLRPKLRWSYTAVSDSAGKRALESRLEHSGQILVWFQELEDPQPVGKEYREPSAKSVRRRLFAAVRDFADAKRRDVLEFRHPSIQLRHHLMQLRPQPPEVPELDSVTASDSHNGNGRDKVPEPEPSALQVDTELIGDMSSGDERSLVEPVPTKGIESVPPRAVAPWMIDIIKLNSISPITERAPIPPIADSGLLRQWLYECSSQHLHPQEPLDQHSRIGEVLRRGVLRAINTTTGRIETQDALVPFVALSYVWGQTVHLTPSLESKPVADYAPSIRDAAELARSMDVAWLWVDRMCINQSSEEEKSFLIPYIKDIFAAAQLTIISAAGDGAHDGLPGTSKTPREKERILEVMNGPEKFALLPSQPSFNALYEPCVWRRRGWTFEEQVFSSRVLYIFPTEMLFSCCKGTFRESSRLRFSFGAAGSVWGDNGATPPIVAAEINAKIYSSLPNSSHSLSARDFVRAVEEYTSRSLTVEEDRVIAFAGLITLSAGDKFPERALLKHGHPPDFFETALTWQHDEDFEKRQPRNGKPFAPSWSWASAGTKVHFLDNGGENGRSSFFDFSCPEGYDVLALPTKSFYVPKRLALTGLQDILQSQPWTRNCGAPLSSHGAANPFLQLPTLHLVTVAFCGNLIRERKDVHSLVSLVDSDRQNAPLQGRWSVDTASRTSIGLPVKKLFAIVAGNLNIFVMALHPTSEENTYTRNGLFPVSVSSHRTLFAIMRGGNPRWQCISIV</sequence>
<dbReference type="EMBL" id="CABFNS010000928">
    <property type="protein sequence ID" value="VUC36390.1"/>
    <property type="molecule type" value="Genomic_DNA"/>
</dbReference>
<comment type="caution">
    <text evidence="3">The sequence shown here is derived from an EMBL/GenBank/DDBJ whole genome shotgun (WGS) entry which is preliminary data.</text>
</comment>
<feature type="region of interest" description="Disordered" evidence="1">
    <location>
        <begin position="193"/>
        <end position="223"/>
    </location>
</feature>
<name>A0ABY6UYK2_BIOOC</name>
<keyword evidence="4" id="KW-1185">Reference proteome</keyword>
<evidence type="ECO:0000313" key="3">
    <source>
        <dbReference type="EMBL" id="VUC36390.1"/>
    </source>
</evidence>
<dbReference type="PANTHER" id="PTHR33112">
    <property type="entry name" value="DOMAIN PROTEIN, PUTATIVE-RELATED"/>
    <property type="match status" value="1"/>
</dbReference>
<gene>
    <name evidence="3" type="ORF">CLO192961_LOCUS441304</name>
</gene>
<dbReference type="Proteomes" id="UP000766486">
    <property type="component" value="Unassembled WGS sequence"/>
</dbReference>
<protein>
    <recommendedName>
        <fullName evidence="2">Heterokaryon incompatibility domain-containing protein</fullName>
    </recommendedName>
</protein>
<evidence type="ECO:0000259" key="2">
    <source>
        <dbReference type="Pfam" id="PF06985"/>
    </source>
</evidence>
<organism evidence="3 4">
    <name type="scientific">Bionectria ochroleuca</name>
    <name type="common">Gliocladium roseum</name>
    <dbReference type="NCBI Taxonomy" id="29856"/>
    <lineage>
        <taxon>Eukaryota</taxon>
        <taxon>Fungi</taxon>
        <taxon>Dikarya</taxon>
        <taxon>Ascomycota</taxon>
        <taxon>Pezizomycotina</taxon>
        <taxon>Sordariomycetes</taxon>
        <taxon>Hypocreomycetidae</taxon>
        <taxon>Hypocreales</taxon>
        <taxon>Bionectriaceae</taxon>
        <taxon>Clonostachys</taxon>
    </lineage>
</organism>